<dbReference type="InterPro" id="IPR050882">
    <property type="entry name" value="Prepilin_peptidase/N-MTase"/>
</dbReference>
<dbReference type="PANTHER" id="PTHR30487:SF0">
    <property type="entry name" value="PREPILIN LEADER PEPTIDASE_N-METHYLTRANSFERASE-RELATED"/>
    <property type="match status" value="1"/>
</dbReference>
<name>A0A1H0LGZ5_MICTS</name>
<feature type="transmembrane region" description="Helical" evidence="2">
    <location>
        <begin position="103"/>
        <end position="125"/>
    </location>
</feature>
<evidence type="ECO:0000313" key="5">
    <source>
        <dbReference type="Proteomes" id="UP000186456"/>
    </source>
</evidence>
<evidence type="ECO:0000256" key="1">
    <source>
        <dbReference type="ARBA" id="ARBA00005801"/>
    </source>
</evidence>
<feature type="transmembrane region" description="Helical" evidence="2">
    <location>
        <begin position="30"/>
        <end position="49"/>
    </location>
</feature>
<dbReference type="GO" id="GO:0008168">
    <property type="term" value="F:methyltransferase activity"/>
    <property type="evidence" value="ECO:0007669"/>
    <property type="project" value="UniProtKB-KW"/>
</dbReference>
<dbReference type="EMBL" id="FNJN01000001">
    <property type="protein sequence ID" value="SDO67412.1"/>
    <property type="molecule type" value="Genomic_DNA"/>
</dbReference>
<proteinExistence type="inferred from homology"/>
<keyword evidence="4" id="KW-0808">Transferase</keyword>
<keyword evidence="4" id="KW-0489">Methyltransferase</keyword>
<sequence>MLLGLAAGVFAAASLTLVVTDLRSHRLPDAVVLPAAALVGALLTAEAARIGDPGRALGVIGGAAAAFAVALTLHLARPASFGGGDVKLAALVGTPLGWFGPEAVASGLLLSLVLGGVAAGGVLLAGDRRAEIAYGPWLLLGAWLRMAVGYGEAKGMPPG</sequence>
<accession>A0A1H0LGZ5</accession>
<dbReference type="Proteomes" id="UP000186456">
    <property type="component" value="Unassembled WGS sequence"/>
</dbReference>
<gene>
    <name evidence="4" type="ORF">SAMN04487788_0548</name>
</gene>
<keyword evidence="2" id="KW-1133">Transmembrane helix</keyword>
<evidence type="ECO:0000313" key="4">
    <source>
        <dbReference type="EMBL" id="SDO67412.1"/>
    </source>
</evidence>
<evidence type="ECO:0000256" key="2">
    <source>
        <dbReference type="SAM" id="Phobius"/>
    </source>
</evidence>
<dbReference type="Pfam" id="PF01478">
    <property type="entry name" value="Peptidase_A24"/>
    <property type="match status" value="1"/>
</dbReference>
<dbReference type="GO" id="GO:0005886">
    <property type="term" value="C:plasma membrane"/>
    <property type="evidence" value="ECO:0007669"/>
    <property type="project" value="TreeGrafter"/>
</dbReference>
<feature type="transmembrane region" description="Helical" evidence="2">
    <location>
        <begin position="56"/>
        <end position="76"/>
    </location>
</feature>
<dbReference type="PANTHER" id="PTHR30487">
    <property type="entry name" value="TYPE 4 PREPILIN-LIKE PROTEINS LEADER PEPTIDE-PROCESSING ENZYME"/>
    <property type="match status" value="1"/>
</dbReference>
<dbReference type="GO" id="GO:0006465">
    <property type="term" value="P:signal peptide processing"/>
    <property type="evidence" value="ECO:0007669"/>
    <property type="project" value="TreeGrafter"/>
</dbReference>
<dbReference type="AlphaFoldDB" id="A0A1H0LGZ5"/>
<dbReference type="Gene3D" id="1.20.120.1220">
    <property type="match status" value="1"/>
</dbReference>
<dbReference type="InterPro" id="IPR000045">
    <property type="entry name" value="Prepilin_IV_endopep_pep"/>
</dbReference>
<feature type="transmembrane region" description="Helical" evidence="2">
    <location>
        <begin position="132"/>
        <end position="151"/>
    </location>
</feature>
<keyword evidence="2" id="KW-0812">Transmembrane</keyword>
<protein>
    <submittedName>
        <fullName evidence="4">Leader peptidase (Prepilin peptidase) / N-methyltransferase</fullName>
    </submittedName>
</protein>
<dbReference type="GO" id="GO:0032259">
    <property type="term" value="P:methylation"/>
    <property type="evidence" value="ECO:0007669"/>
    <property type="project" value="UniProtKB-KW"/>
</dbReference>
<dbReference type="GO" id="GO:0004190">
    <property type="term" value="F:aspartic-type endopeptidase activity"/>
    <property type="evidence" value="ECO:0007669"/>
    <property type="project" value="InterPro"/>
</dbReference>
<keyword evidence="2" id="KW-0472">Membrane</keyword>
<reference evidence="4 5" key="1">
    <citation type="submission" date="2016-10" db="EMBL/GenBank/DDBJ databases">
        <authorList>
            <person name="de Groot N.N."/>
        </authorList>
    </citation>
    <scope>NUCLEOTIDE SEQUENCE [LARGE SCALE GENOMIC DNA]</scope>
    <source>
        <strain evidence="4 5">StLB037</strain>
    </source>
</reference>
<organism evidence="4 5">
    <name type="scientific">Microbacterium testaceum (strain StLB037)</name>
    <dbReference type="NCBI Taxonomy" id="979556"/>
    <lineage>
        <taxon>Bacteria</taxon>
        <taxon>Bacillati</taxon>
        <taxon>Actinomycetota</taxon>
        <taxon>Actinomycetes</taxon>
        <taxon>Micrococcales</taxon>
        <taxon>Microbacteriaceae</taxon>
        <taxon>Microbacterium</taxon>
    </lineage>
</organism>
<evidence type="ECO:0000259" key="3">
    <source>
        <dbReference type="Pfam" id="PF01478"/>
    </source>
</evidence>
<comment type="similarity">
    <text evidence="1">Belongs to the peptidase A24 family.</text>
</comment>
<feature type="domain" description="Prepilin type IV endopeptidase peptidase" evidence="3">
    <location>
        <begin position="9"/>
        <end position="118"/>
    </location>
</feature>